<dbReference type="RefSeq" id="XP_007412077.1">
    <property type="nucleotide sequence ID" value="XM_007412015.1"/>
</dbReference>
<reference evidence="3" key="1">
    <citation type="journal article" date="2011" name="Proc. Natl. Acad. Sci. U.S.A.">
        <title>Obligate biotrophy features unraveled by the genomic analysis of rust fungi.</title>
        <authorList>
            <person name="Duplessis S."/>
            <person name="Cuomo C.A."/>
            <person name="Lin Y.-C."/>
            <person name="Aerts A."/>
            <person name="Tisserant E."/>
            <person name="Veneault-Fourrey C."/>
            <person name="Joly D.L."/>
            <person name="Hacquard S."/>
            <person name="Amselem J."/>
            <person name="Cantarel B.L."/>
            <person name="Chiu R."/>
            <person name="Coutinho P.M."/>
            <person name="Feau N."/>
            <person name="Field M."/>
            <person name="Frey P."/>
            <person name="Gelhaye E."/>
            <person name="Goldberg J."/>
            <person name="Grabherr M.G."/>
            <person name="Kodira C.D."/>
            <person name="Kohler A."/>
            <person name="Kuees U."/>
            <person name="Lindquist E.A."/>
            <person name="Lucas S.M."/>
            <person name="Mago R."/>
            <person name="Mauceli E."/>
            <person name="Morin E."/>
            <person name="Murat C."/>
            <person name="Pangilinan J.L."/>
            <person name="Park R."/>
            <person name="Pearson M."/>
            <person name="Quesneville H."/>
            <person name="Rouhier N."/>
            <person name="Sakthikumar S."/>
            <person name="Salamov A.A."/>
            <person name="Schmutz J."/>
            <person name="Selles B."/>
            <person name="Shapiro H."/>
            <person name="Tanguay P."/>
            <person name="Tuskan G.A."/>
            <person name="Henrissat B."/>
            <person name="Van de Peer Y."/>
            <person name="Rouze P."/>
            <person name="Ellis J.G."/>
            <person name="Dodds P.N."/>
            <person name="Schein J.E."/>
            <person name="Zhong S."/>
            <person name="Hamelin R.C."/>
            <person name="Grigoriev I.V."/>
            <person name="Szabo L.J."/>
            <person name="Martin F."/>
        </authorList>
    </citation>
    <scope>NUCLEOTIDE SEQUENCE [LARGE SCALE GENOMIC DNA]</scope>
    <source>
        <strain evidence="3">98AG31 / pathotype 3-4-7</strain>
    </source>
</reference>
<dbReference type="AlphaFoldDB" id="F4RSP6"/>
<keyword evidence="3" id="KW-1185">Reference proteome</keyword>
<accession>F4RSP6</accession>
<feature type="signal peptide" evidence="1">
    <location>
        <begin position="1"/>
        <end position="20"/>
    </location>
</feature>
<proteinExistence type="predicted"/>
<dbReference type="Proteomes" id="UP000001072">
    <property type="component" value="Unassembled WGS sequence"/>
</dbReference>
<organism evidence="3">
    <name type="scientific">Melampsora larici-populina (strain 98AG31 / pathotype 3-4-7)</name>
    <name type="common">Poplar leaf rust fungus</name>
    <dbReference type="NCBI Taxonomy" id="747676"/>
    <lineage>
        <taxon>Eukaryota</taxon>
        <taxon>Fungi</taxon>
        <taxon>Dikarya</taxon>
        <taxon>Basidiomycota</taxon>
        <taxon>Pucciniomycotina</taxon>
        <taxon>Pucciniomycetes</taxon>
        <taxon>Pucciniales</taxon>
        <taxon>Melampsoraceae</taxon>
        <taxon>Melampsora</taxon>
    </lineage>
</organism>
<protein>
    <submittedName>
        <fullName evidence="2">Secreted protein</fullName>
    </submittedName>
</protein>
<dbReference type="KEGG" id="mlr:MELLADRAFT_64764"/>
<gene>
    <name evidence="2" type="ORF">MELLADRAFT_64764</name>
</gene>
<dbReference type="HOGENOM" id="CLU_1704617_0_0_1"/>
<evidence type="ECO:0000313" key="3">
    <source>
        <dbReference type="Proteomes" id="UP000001072"/>
    </source>
</evidence>
<dbReference type="EMBL" id="GL883117">
    <property type="protein sequence ID" value="EGG04638.1"/>
    <property type="molecule type" value="Genomic_DNA"/>
</dbReference>
<evidence type="ECO:0000313" key="2">
    <source>
        <dbReference type="EMBL" id="EGG04638.1"/>
    </source>
</evidence>
<sequence length="154" mass="16969">MIVKLFLSLFFCSLIVPSISTSIQVVSGASESDHDIDAMQTFATTFAKYMAQGAEDPELKASITSSLRKDVEVTRREGSKVKKSNLIKEAVSHKYADLVQAETPALIVIDTDGVTFHWRAEVGPYEGETLSFKVVQVHDSDNYMVGKITLPKEP</sequence>
<feature type="chain" id="PRO_5003320998" evidence="1">
    <location>
        <begin position="21"/>
        <end position="154"/>
    </location>
</feature>
<dbReference type="InParanoid" id="F4RSP6"/>
<dbReference type="VEuPathDB" id="FungiDB:MELLADRAFT_64764"/>
<dbReference type="GeneID" id="18930307"/>
<keyword evidence="1" id="KW-0732">Signal</keyword>
<name>F4RSP6_MELLP</name>
<evidence type="ECO:0000256" key="1">
    <source>
        <dbReference type="SAM" id="SignalP"/>
    </source>
</evidence>